<dbReference type="EMBL" id="CADCWN010000063">
    <property type="protein sequence ID" value="CAA9558870.1"/>
    <property type="molecule type" value="Genomic_DNA"/>
</dbReference>
<dbReference type="Pfam" id="PF00072">
    <property type="entry name" value="Response_reg"/>
    <property type="match status" value="1"/>
</dbReference>
<dbReference type="Gene3D" id="3.40.50.2300">
    <property type="match status" value="1"/>
</dbReference>
<dbReference type="InterPro" id="IPR011006">
    <property type="entry name" value="CheY-like_superfamily"/>
</dbReference>
<feature type="modified residue" description="4-aspartylphosphate" evidence="2">
    <location>
        <position position="73"/>
    </location>
</feature>
<evidence type="ECO:0000313" key="4">
    <source>
        <dbReference type="EMBL" id="CAA9558870.1"/>
    </source>
</evidence>
<dbReference type="InterPro" id="IPR001789">
    <property type="entry name" value="Sig_transdc_resp-reg_receiver"/>
</dbReference>
<evidence type="ECO:0000259" key="3">
    <source>
        <dbReference type="PROSITE" id="PS50110"/>
    </source>
</evidence>
<proteinExistence type="predicted"/>
<feature type="domain" description="Response regulatory" evidence="3">
    <location>
        <begin position="24"/>
        <end position="139"/>
    </location>
</feature>
<name>A0A6J4URL8_9BACT</name>
<sequence length="142" mass="15021">MSEAQASQISPQRDDTATRARAVLVLVAEDEEPIAEIIATVIQELDATPIVAAHGREALALARQAAPALIITDLMMPLMDGAELIATLRAEAAERGTQPPPVILMTASGRENAARAGADVVLPKPFDLAALEDLLRHYLALP</sequence>
<dbReference type="AlphaFoldDB" id="A0A6J4URL8"/>
<dbReference type="PANTHER" id="PTHR44591">
    <property type="entry name" value="STRESS RESPONSE REGULATOR PROTEIN 1"/>
    <property type="match status" value="1"/>
</dbReference>
<dbReference type="SMART" id="SM00448">
    <property type="entry name" value="REC"/>
    <property type="match status" value="1"/>
</dbReference>
<dbReference type="PANTHER" id="PTHR44591:SF3">
    <property type="entry name" value="RESPONSE REGULATORY DOMAIN-CONTAINING PROTEIN"/>
    <property type="match status" value="1"/>
</dbReference>
<evidence type="ECO:0000256" key="1">
    <source>
        <dbReference type="ARBA" id="ARBA00022553"/>
    </source>
</evidence>
<organism evidence="4">
    <name type="scientific">uncultured Thermomicrobiales bacterium</name>
    <dbReference type="NCBI Taxonomy" id="1645740"/>
    <lineage>
        <taxon>Bacteria</taxon>
        <taxon>Pseudomonadati</taxon>
        <taxon>Thermomicrobiota</taxon>
        <taxon>Thermomicrobia</taxon>
        <taxon>Thermomicrobiales</taxon>
        <taxon>environmental samples</taxon>
    </lineage>
</organism>
<gene>
    <name evidence="4" type="ORF">AVDCRST_MAG18-909</name>
</gene>
<protein>
    <recommendedName>
        <fullName evidence="3">Response regulatory domain-containing protein</fullName>
    </recommendedName>
</protein>
<accession>A0A6J4URL8</accession>
<dbReference type="SUPFAM" id="SSF52172">
    <property type="entry name" value="CheY-like"/>
    <property type="match status" value="1"/>
</dbReference>
<reference evidence="4" key="1">
    <citation type="submission" date="2020-02" db="EMBL/GenBank/DDBJ databases">
        <authorList>
            <person name="Meier V. D."/>
        </authorList>
    </citation>
    <scope>NUCLEOTIDE SEQUENCE</scope>
    <source>
        <strain evidence="4">AVDCRST_MAG18</strain>
    </source>
</reference>
<dbReference type="PROSITE" id="PS50110">
    <property type="entry name" value="RESPONSE_REGULATORY"/>
    <property type="match status" value="1"/>
</dbReference>
<dbReference type="InterPro" id="IPR050595">
    <property type="entry name" value="Bact_response_regulator"/>
</dbReference>
<dbReference type="CDD" id="cd17546">
    <property type="entry name" value="REC_hyHK_CKI1_RcsC-like"/>
    <property type="match status" value="1"/>
</dbReference>
<keyword evidence="1 2" id="KW-0597">Phosphoprotein</keyword>
<evidence type="ECO:0000256" key="2">
    <source>
        <dbReference type="PROSITE-ProRule" id="PRU00169"/>
    </source>
</evidence>
<dbReference type="GO" id="GO:0000160">
    <property type="term" value="P:phosphorelay signal transduction system"/>
    <property type="evidence" value="ECO:0007669"/>
    <property type="project" value="InterPro"/>
</dbReference>